<proteinExistence type="predicted"/>
<dbReference type="AlphaFoldDB" id="A0AAN9LNP7"/>
<organism evidence="1 2">
    <name type="scientific">Canavalia gladiata</name>
    <name type="common">Sword bean</name>
    <name type="synonym">Dolichos gladiatus</name>
    <dbReference type="NCBI Taxonomy" id="3824"/>
    <lineage>
        <taxon>Eukaryota</taxon>
        <taxon>Viridiplantae</taxon>
        <taxon>Streptophyta</taxon>
        <taxon>Embryophyta</taxon>
        <taxon>Tracheophyta</taxon>
        <taxon>Spermatophyta</taxon>
        <taxon>Magnoliopsida</taxon>
        <taxon>eudicotyledons</taxon>
        <taxon>Gunneridae</taxon>
        <taxon>Pentapetalae</taxon>
        <taxon>rosids</taxon>
        <taxon>fabids</taxon>
        <taxon>Fabales</taxon>
        <taxon>Fabaceae</taxon>
        <taxon>Papilionoideae</taxon>
        <taxon>50 kb inversion clade</taxon>
        <taxon>NPAAA clade</taxon>
        <taxon>indigoferoid/millettioid clade</taxon>
        <taxon>Phaseoleae</taxon>
        <taxon>Canavalia</taxon>
    </lineage>
</organism>
<accession>A0AAN9LNP7</accession>
<evidence type="ECO:0000313" key="1">
    <source>
        <dbReference type="EMBL" id="KAK7338966.1"/>
    </source>
</evidence>
<dbReference type="Proteomes" id="UP001367508">
    <property type="component" value="Unassembled WGS sequence"/>
</dbReference>
<comment type="caution">
    <text evidence="1">The sequence shown here is derived from an EMBL/GenBank/DDBJ whole genome shotgun (WGS) entry which is preliminary data.</text>
</comment>
<sequence length="117" mass="13546">MRRSVTCRELFDTWRLGASCKAALRKMHCIVRQWVGKTHCLLRQCLGKMHHFVRHMLAENAPFGAPHAWEKTQRTMRHCLPKSCISYRPFCCLVAHFLSLSITSACSSFSSYRVDIC</sequence>
<protein>
    <submittedName>
        <fullName evidence="1">Uncharacterized protein</fullName>
    </submittedName>
</protein>
<evidence type="ECO:0000313" key="2">
    <source>
        <dbReference type="Proteomes" id="UP001367508"/>
    </source>
</evidence>
<dbReference type="EMBL" id="JAYMYQ010000004">
    <property type="protein sequence ID" value="KAK7338966.1"/>
    <property type="molecule type" value="Genomic_DNA"/>
</dbReference>
<name>A0AAN9LNP7_CANGL</name>
<gene>
    <name evidence="1" type="ORF">VNO77_19600</name>
</gene>
<keyword evidence="2" id="KW-1185">Reference proteome</keyword>
<reference evidence="1 2" key="1">
    <citation type="submission" date="2024-01" db="EMBL/GenBank/DDBJ databases">
        <title>The genomes of 5 underutilized Papilionoideae crops provide insights into root nodulation and disease resistanc.</title>
        <authorList>
            <person name="Jiang F."/>
        </authorList>
    </citation>
    <scope>NUCLEOTIDE SEQUENCE [LARGE SCALE GENOMIC DNA]</scope>
    <source>
        <strain evidence="1">LVBAO_FW01</strain>
        <tissue evidence="1">Leaves</tissue>
    </source>
</reference>